<dbReference type="InterPro" id="IPR043146">
    <property type="entry name" value="Penicillin_amidase_N_B-knob"/>
</dbReference>
<evidence type="ECO:0000256" key="1">
    <source>
        <dbReference type="ARBA" id="ARBA00006586"/>
    </source>
</evidence>
<keyword evidence="5" id="KW-0106">Calcium</keyword>
<protein>
    <submittedName>
        <fullName evidence="6">Penicillin amidase</fullName>
    </submittedName>
</protein>
<feature type="active site" description="Nucleophile" evidence="4">
    <location>
        <position position="233"/>
    </location>
</feature>
<dbReference type="GO" id="GO:0046872">
    <property type="term" value="F:metal ion binding"/>
    <property type="evidence" value="ECO:0007669"/>
    <property type="project" value="UniProtKB-KW"/>
</dbReference>
<dbReference type="GO" id="GO:0017000">
    <property type="term" value="P:antibiotic biosynthetic process"/>
    <property type="evidence" value="ECO:0007669"/>
    <property type="project" value="InterPro"/>
</dbReference>
<proteinExistence type="inferred from homology"/>
<dbReference type="InterPro" id="IPR014395">
    <property type="entry name" value="Pen/GL7ACA/AHL_acylase"/>
</dbReference>
<dbReference type="RefSeq" id="WP_133614311.1">
    <property type="nucleotide sequence ID" value="NZ_SNYW01000010.1"/>
</dbReference>
<evidence type="ECO:0000256" key="4">
    <source>
        <dbReference type="PIRSR" id="PIRSR001227-1"/>
    </source>
</evidence>
<dbReference type="SUPFAM" id="SSF56235">
    <property type="entry name" value="N-terminal nucleophile aminohydrolases (Ntn hydrolases)"/>
    <property type="match status" value="1"/>
</dbReference>
<gene>
    <name evidence="6" type="ORF">A8950_2851</name>
</gene>
<dbReference type="EMBL" id="SNYW01000010">
    <property type="protein sequence ID" value="TDQ80981.1"/>
    <property type="molecule type" value="Genomic_DNA"/>
</dbReference>
<dbReference type="PANTHER" id="PTHR34218:SF4">
    <property type="entry name" value="ACYL-HOMOSERINE LACTONE ACYLASE QUIP"/>
    <property type="match status" value="1"/>
</dbReference>
<keyword evidence="3" id="KW-0865">Zymogen</keyword>
<evidence type="ECO:0000256" key="3">
    <source>
        <dbReference type="ARBA" id="ARBA00023145"/>
    </source>
</evidence>
<dbReference type="InterPro" id="IPR043147">
    <property type="entry name" value="Penicillin_amidase_A-knob"/>
</dbReference>
<feature type="binding site" evidence="5">
    <location>
        <position position="308"/>
    </location>
    <ligand>
        <name>Ca(2+)</name>
        <dbReference type="ChEBI" id="CHEBI:29108"/>
    </ligand>
</feature>
<comment type="cofactor">
    <cofactor evidence="5">
        <name>Ca(2+)</name>
        <dbReference type="ChEBI" id="CHEBI:29108"/>
    </cofactor>
    <text evidence="5">Binds 1 Ca(2+) ion per dimer.</text>
</comment>
<evidence type="ECO:0000256" key="5">
    <source>
        <dbReference type="PIRSR" id="PIRSR001227-2"/>
    </source>
</evidence>
<dbReference type="GO" id="GO:0016811">
    <property type="term" value="F:hydrolase activity, acting on carbon-nitrogen (but not peptide) bonds, in linear amides"/>
    <property type="evidence" value="ECO:0007669"/>
    <property type="project" value="InterPro"/>
</dbReference>
<keyword evidence="5" id="KW-0479">Metal-binding</keyword>
<dbReference type="Gene3D" id="2.30.120.10">
    <property type="match status" value="1"/>
</dbReference>
<reference evidence="6 7" key="1">
    <citation type="submission" date="2019-03" db="EMBL/GenBank/DDBJ databases">
        <title>Genomic Encyclopedia of Type Strains, Phase III (KMG-III): the genomes of soil and plant-associated and newly described type strains.</title>
        <authorList>
            <person name="Whitman W."/>
        </authorList>
    </citation>
    <scope>NUCLEOTIDE SEQUENCE [LARGE SCALE GENOMIC DNA]</scope>
    <source>
        <strain evidence="6 7">CGMCC 1.7660</strain>
    </source>
</reference>
<keyword evidence="7" id="KW-1185">Reference proteome</keyword>
<organism evidence="6 7">
    <name type="scientific">Dongia mobilis</name>
    <dbReference type="NCBI Taxonomy" id="578943"/>
    <lineage>
        <taxon>Bacteria</taxon>
        <taxon>Pseudomonadati</taxon>
        <taxon>Pseudomonadota</taxon>
        <taxon>Alphaproteobacteria</taxon>
        <taxon>Rhodospirillales</taxon>
        <taxon>Dongiaceae</taxon>
        <taxon>Dongia</taxon>
    </lineage>
</organism>
<sequence>MTRMRRWLRRSLICILGLVGLAGLAGGAGFLYLRSSLPQETGELQVPGLQAAVTIRRDDRGVPSVTAASSHDAYFTLGFLHAQDRLFQMDAMRRLGAGRLAEVIGPDVLAIDRRMRILGLHRSAEAQFRAASPALREALEAYAAGVNAQLGTRQGALPPEFRLLGYDPEPWHPVDSLIWGRLMALDLSANWEGELQNRRLRDLLPAPLFDLLVDRPVVNAARSDWRQPIGLASNSWSVGPLLAGSGGAMLANDPHLGLGLPSTWYLARLTTPDWDWQGATAPGLPFIVIGSNGRVSWSFTTTHSDTQDLFVERLVAGQPDRYETPDGPMPFSTREERIRVKDAEDVVVTVRATRHGPVVSDVDPAAETVLALAWTALLPDDRTAEAILAINHAVDAAALEVALTDFHAPQQNIVFADQDGVTGMIAAGRVPVRRAPHANSRLPAPGWTGAHDWLGVLPFAELPQIRGGGDDIIVTANSDIRPPGYQPFLTADWPDDTRTRQIRTLLAQTEGLAAADFAGMQMDNHSAPMLAFARRWQALAARAAPDAARILASWNGAMARDQAAPLIAALWLDRTARALLLDEMGGAFDEWWFWQIDRVEAVLNDRRFCDDLGSDVVETCDDIVAGALRQAVTDLTAAYGADMASWRWGDSHRAYFRHPVFRNVPLLRDWLDADMATDGDFFTINRGTPLPPRDGVALPHVHGPGLRFVHDLGDPAGPRFVIAGGQSGNPFSSHYADWLDDWQAGRLRPIGQDGARLLTLKPLQSAP</sequence>
<evidence type="ECO:0000313" key="6">
    <source>
        <dbReference type="EMBL" id="TDQ80981.1"/>
    </source>
</evidence>
<dbReference type="AlphaFoldDB" id="A0A4R6WPE3"/>
<dbReference type="Gene3D" id="3.60.20.10">
    <property type="entry name" value="Glutamine Phosphoribosylpyrophosphate, subunit 1, domain 1"/>
    <property type="match status" value="1"/>
</dbReference>
<dbReference type="PANTHER" id="PTHR34218">
    <property type="entry name" value="PEPTIDASE S45 PENICILLIN AMIDASE"/>
    <property type="match status" value="1"/>
</dbReference>
<dbReference type="InterPro" id="IPR029055">
    <property type="entry name" value="Ntn_hydrolases_N"/>
</dbReference>
<feature type="binding site" evidence="5">
    <location>
        <position position="305"/>
    </location>
    <ligand>
        <name>Ca(2+)</name>
        <dbReference type="ChEBI" id="CHEBI:29108"/>
    </ligand>
</feature>
<comment type="caution">
    <text evidence="6">The sequence shown here is derived from an EMBL/GenBank/DDBJ whole genome shotgun (WGS) entry which is preliminary data.</text>
</comment>
<dbReference type="PIRSF" id="PIRSF001227">
    <property type="entry name" value="Pen_acylase"/>
    <property type="match status" value="1"/>
</dbReference>
<dbReference type="CDD" id="cd03747">
    <property type="entry name" value="Ntn_PGA_like"/>
    <property type="match status" value="1"/>
</dbReference>
<dbReference type="Gene3D" id="1.10.1400.10">
    <property type="match status" value="1"/>
</dbReference>
<evidence type="ECO:0000256" key="2">
    <source>
        <dbReference type="ARBA" id="ARBA00022801"/>
    </source>
</evidence>
<dbReference type="Pfam" id="PF01804">
    <property type="entry name" value="Penicil_amidase"/>
    <property type="match status" value="1"/>
</dbReference>
<dbReference type="OrthoDB" id="9760084at2"/>
<accession>A0A4R6WPE3</accession>
<dbReference type="InterPro" id="IPR023343">
    <property type="entry name" value="Penicillin_amidase_dom1"/>
</dbReference>
<dbReference type="Proteomes" id="UP000295783">
    <property type="component" value="Unassembled WGS sequence"/>
</dbReference>
<name>A0A4R6WPE3_9PROT</name>
<evidence type="ECO:0000313" key="7">
    <source>
        <dbReference type="Proteomes" id="UP000295783"/>
    </source>
</evidence>
<dbReference type="Gene3D" id="1.10.439.10">
    <property type="entry name" value="Penicillin Amidohydrolase, domain 1"/>
    <property type="match status" value="1"/>
</dbReference>
<comment type="similarity">
    <text evidence="1">Belongs to the peptidase S45 family.</text>
</comment>
<feature type="binding site" evidence="5">
    <location>
        <position position="194"/>
    </location>
    <ligand>
        <name>Ca(2+)</name>
        <dbReference type="ChEBI" id="CHEBI:29108"/>
    </ligand>
</feature>
<keyword evidence="2" id="KW-0378">Hydrolase</keyword>
<dbReference type="InterPro" id="IPR002692">
    <property type="entry name" value="S45"/>
</dbReference>